<sequence>MIHHIALLLFAALRTTAITAPPPPEPEPISVTELPLPPVMPSTANGSCTPEINPRRTGCIDQSVGLQSGGFLSDGRHIVALVRFEGSPAAPDPTSIYTGSQIIIVKADNTTSPNGDSWKCLTCGLPPENELGRTEALDYPQTFADGSRILAGTNIIDCRPFHLTSQECTPDRTRIFPLRWNTAVDGSGPGGSIRGLRLHPDNEYLGFNAATVTARKFNQYGYLARLSFNPSPTTGTPLSPRYDLVNVTRLFDPAAVQSLSIDSKNKSLIHINPNAVTVGELRGFSGTGREVTYIGYPAESSNIDVFAADLSTGVVRRLTAHPEYCDPVDISPDDKWNVVMDTRGSGRQMFLAGMRGVPPITDLVSSSTTSSTRNNGARRFFQPYIIDYYGDRGDYFGQRVNAAGDGSPGSINDAYWNGMADPKWSADGTRIVYWQALAVPPACARIMVAHLTSWTPLLPREIPPIPDTVPWRVKYEPGTPIPARPYPPQGNYVLEGEVSGFADVVITENGNKSLMNKVGVTYHNFSDDGVYVLNGAEEVEVRNPSSTLNVVDWYSDLERTGPSISTKRTGTGGFHLTIGILTNEFEANGTLTTTVDGVVYEQPGNGT</sequence>
<gene>
    <name evidence="2" type="ORF">K469DRAFT_732386</name>
</gene>
<evidence type="ECO:0008006" key="4">
    <source>
        <dbReference type="Google" id="ProtNLM"/>
    </source>
</evidence>
<dbReference type="AlphaFoldDB" id="A0A6A6DDC9"/>
<dbReference type="InterPro" id="IPR011042">
    <property type="entry name" value="6-blade_b-propeller_TolB-like"/>
</dbReference>
<dbReference type="OrthoDB" id="10265322at2759"/>
<keyword evidence="1" id="KW-0732">Signal</keyword>
<evidence type="ECO:0000256" key="1">
    <source>
        <dbReference type="SAM" id="SignalP"/>
    </source>
</evidence>
<dbReference type="Proteomes" id="UP000800200">
    <property type="component" value="Unassembled WGS sequence"/>
</dbReference>
<feature type="chain" id="PRO_5025673201" description="Saponin hydrolase" evidence="1">
    <location>
        <begin position="20"/>
        <end position="607"/>
    </location>
</feature>
<evidence type="ECO:0000313" key="2">
    <source>
        <dbReference type="EMBL" id="KAF2177524.1"/>
    </source>
</evidence>
<accession>A0A6A6DDC9</accession>
<name>A0A6A6DDC9_9PEZI</name>
<dbReference type="EMBL" id="ML994687">
    <property type="protein sequence ID" value="KAF2177524.1"/>
    <property type="molecule type" value="Genomic_DNA"/>
</dbReference>
<protein>
    <recommendedName>
        <fullName evidence="4">Saponin hydrolase</fullName>
    </recommendedName>
</protein>
<dbReference type="SUPFAM" id="SSF82171">
    <property type="entry name" value="DPP6 N-terminal domain-like"/>
    <property type="match status" value="1"/>
</dbReference>
<reference evidence="2" key="1">
    <citation type="journal article" date="2020" name="Stud. Mycol.">
        <title>101 Dothideomycetes genomes: a test case for predicting lifestyles and emergence of pathogens.</title>
        <authorList>
            <person name="Haridas S."/>
            <person name="Albert R."/>
            <person name="Binder M."/>
            <person name="Bloem J."/>
            <person name="Labutti K."/>
            <person name="Salamov A."/>
            <person name="Andreopoulos B."/>
            <person name="Baker S."/>
            <person name="Barry K."/>
            <person name="Bills G."/>
            <person name="Bluhm B."/>
            <person name="Cannon C."/>
            <person name="Castanera R."/>
            <person name="Culley D."/>
            <person name="Daum C."/>
            <person name="Ezra D."/>
            <person name="Gonzalez J."/>
            <person name="Henrissat B."/>
            <person name="Kuo A."/>
            <person name="Liang C."/>
            <person name="Lipzen A."/>
            <person name="Lutzoni F."/>
            <person name="Magnuson J."/>
            <person name="Mondo S."/>
            <person name="Nolan M."/>
            <person name="Ohm R."/>
            <person name="Pangilinan J."/>
            <person name="Park H.-J."/>
            <person name="Ramirez L."/>
            <person name="Alfaro M."/>
            <person name="Sun H."/>
            <person name="Tritt A."/>
            <person name="Yoshinaga Y."/>
            <person name="Zwiers L.-H."/>
            <person name="Turgeon B."/>
            <person name="Goodwin S."/>
            <person name="Spatafora J."/>
            <person name="Crous P."/>
            <person name="Grigoriev I."/>
        </authorList>
    </citation>
    <scope>NUCLEOTIDE SEQUENCE</scope>
    <source>
        <strain evidence="2">CBS 207.26</strain>
    </source>
</reference>
<keyword evidence="3" id="KW-1185">Reference proteome</keyword>
<feature type="signal peptide" evidence="1">
    <location>
        <begin position="1"/>
        <end position="19"/>
    </location>
</feature>
<proteinExistence type="predicted"/>
<evidence type="ECO:0000313" key="3">
    <source>
        <dbReference type="Proteomes" id="UP000800200"/>
    </source>
</evidence>
<organism evidence="2 3">
    <name type="scientific">Zopfia rhizophila CBS 207.26</name>
    <dbReference type="NCBI Taxonomy" id="1314779"/>
    <lineage>
        <taxon>Eukaryota</taxon>
        <taxon>Fungi</taxon>
        <taxon>Dikarya</taxon>
        <taxon>Ascomycota</taxon>
        <taxon>Pezizomycotina</taxon>
        <taxon>Dothideomycetes</taxon>
        <taxon>Dothideomycetes incertae sedis</taxon>
        <taxon>Zopfiaceae</taxon>
        <taxon>Zopfia</taxon>
    </lineage>
</organism>
<dbReference type="Gene3D" id="2.120.10.30">
    <property type="entry name" value="TolB, C-terminal domain"/>
    <property type="match status" value="1"/>
</dbReference>